<dbReference type="EC" id="2.7.11.1" evidence="1"/>
<evidence type="ECO:0000256" key="1">
    <source>
        <dbReference type="ARBA" id="ARBA00012513"/>
    </source>
</evidence>
<comment type="catalytic activity">
    <reaction evidence="8">
        <text>L-seryl-[protein] + ATP = O-phospho-L-seryl-[protein] + ADP + H(+)</text>
        <dbReference type="Rhea" id="RHEA:17989"/>
        <dbReference type="Rhea" id="RHEA-COMP:9863"/>
        <dbReference type="Rhea" id="RHEA-COMP:11604"/>
        <dbReference type="ChEBI" id="CHEBI:15378"/>
        <dbReference type="ChEBI" id="CHEBI:29999"/>
        <dbReference type="ChEBI" id="CHEBI:30616"/>
        <dbReference type="ChEBI" id="CHEBI:83421"/>
        <dbReference type="ChEBI" id="CHEBI:456216"/>
        <dbReference type="EC" id="2.7.11.1"/>
    </reaction>
</comment>
<gene>
    <name evidence="12" type="ORF">MGAL_10B023777</name>
</gene>
<evidence type="ECO:0000256" key="3">
    <source>
        <dbReference type="ARBA" id="ARBA00022679"/>
    </source>
</evidence>
<evidence type="ECO:0000259" key="11">
    <source>
        <dbReference type="PROSITE" id="PS50011"/>
    </source>
</evidence>
<organism evidence="12 13">
    <name type="scientific">Mytilus galloprovincialis</name>
    <name type="common">Mediterranean mussel</name>
    <dbReference type="NCBI Taxonomy" id="29158"/>
    <lineage>
        <taxon>Eukaryota</taxon>
        <taxon>Metazoa</taxon>
        <taxon>Spiralia</taxon>
        <taxon>Lophotrochozoa</taxon>
        <taxon>Mollusca</taxon>
        <taxon>Bivalvia</taxon>
        <taxon>Autobranchia</taxon>
        <taxon>Pteriomorphia</taxon>
        <taxon>Mytilida</taxon>
        <taxon>Mytiloidea</taxon>
        <taxon>Mytilidae</taxon>
        <taxon>Mytilinae</taxon>
        <taxon>Mytilus</taxon>
    </lineage>
</organism>
<feature type="non-terminal residue" evidence="12">
    <location>
        <position position="914"/>
    </location>
</feature>
<dbReference type="AlphaFoldDB" id="A0A8B6HGB4"/>
<dbReference type="Pfam" id="PF00069">
    <property type="entry name" value="Pkinase"/>
    <property type="match status" value="1"/>
</dbReference>
<name>A0A8B6HGB4_MYTGA</name>
<dbReference type="Proteomes" id="UP000596742">
    <property type="component" value="Unassembled WGS sequence"/>
</dbReference>
<keyword evidence="9" id="KW-0175">Coiled coil</keyword>
<evidence type="ECO:0000313" key="13">
    <source>
        <dbReference type="Proteomes" id="UP000596742"/>
    </source>
</evidence>
<evidence type="ECO:0000256" key="4">
    <source>
        <dbReference type="ARBA" id="ARBA00022741"/>
    </source>
</evidence>
<evidence type="ECO:0000256" key="8">
    <source>
        <dbReference type="ARBA" id="ARBA00048679"/>
    </source>
</evidence>
<keyword evidence="4" id="KW-0547">Nucleotide-binding</keyword>
<dbReference type="OrthoDB" id="10016527at2759"/>
<dbReference type="GO" id="GO:0005737">
    <property type="term" value="C:cytoplasm"/>
    <property type="evidence" value="ECO:0007669"/>
    <property type="project" value="TreeGrafter"/>
</dbReference>
<keyword evidence="3 12" id="KW-0808">Transferase</keyword>
<evidence type="ECO:0000256" key="2">
    <source>
        <dbReference type="ARBA" id="ARBA00022527"/>
    </source>
</evidence>
<feature type="coiled-coil region" evidence="9">
    <location>
        <begin position="442"/>
        <end position="520"/>
    </location>
</feature>
<keyword evidence="2" id="KW-0723">Serine/threonine-protein kinase</keyword>
<feature type="compositionally biased region" description="Basic and acidic residues" evidence="10">
    <location>
        <begin position="664"/>
        <end position="683"/>
    </location>
</feature>
<proteinExistence type="predicted"/>
<dbReference type="InterPro" id="IPR011009">
    <property type="entry name" value="Kinase-like_dom_sf"/>
</dbReference>
<comment type="catalytic activity">
    <reaction evidence="7">
        <text>L-threonyl-[protein] + ATP = O-phospho-L-threonyl-[protein] + ADP + H(+)</text>
        <dbReference type="Rhea" id="RHEA:46608"/>
        <dbReference type="Rhea" id="RHEA-COMP:11060"/>
        <dbReference type="Rhea" id="RHEA-COMP:11605"/>
        <dbReference type="ChEBI" id="CHEBI:15378"/>
        <dbReference type="ChEBI" id="CHEBI:30013"/>
        <dbReference type="ChEBI" id="CHEBI:30616"/>
        <dbReference type="ChEBI" id="CHEBI:61977"/>
        <dbReference type="ChEBI" id="CHEBI:456216"/>
        <dbReference type="EC" id="2.7.11.1"/>
    </reaction>
</comment>
<accession>A0A8B6HGB4</accession>
<feature type="domain" description="Protein kinase" evidence="11">
    <location>
        <begin position="13"/>
        <end position="269"/>
    </location>
</feature>
<dbReference type="GO" id="GO:0004674">
    <property type="term" value="F:protein serine/threonine kinase activity"/>
    <property type="evidence" value="ECO:0007669"/>
    <property type="project" value="UniProtKB-KW"/>
</dbReference>
<dbReference type="PANTHER" id="PTHR47167">
    <property type="entry name" value="SERINE/THREONINE-PROTEIN KINASE TAO1-LIKE PROTEIN"/>
    <property type="match status" value="1"/>
</dbReference>
<feature type="region of interest" description="Disordered" evidence="10">
    <location>
        <begin position="310"/>
        <end position="365"/>
    </location>
</feature>
<feature type="compositionally biased region" description="Low complexity" evidence="10">
    <location>
        <begin position="335"/>
        <end position="365"/>
    </location>
</feature>
<dbReference type="Gene3D" id="3.30.200.20">
    <property type="entry name" value="Phosphorylase Kinase, domain 1"/>
    <property type="match status" value="1"/>
</dbReference>
<dbReference type="FunFam" id="1.10.510.10:FF:000030">
    <property type="entry name" value="Serine/threonine-protein kinase TAO2, putative"/>
    <property type="match status" value="1"/>
</dbReference>
<dbReference type="SMART" id="SM00220">
    <property type="entry name" value="S_TKc"/>
    <property type="match status" value="1"/>
</dbReference>
<dbReference type="InterPro" id="IPR051234">
    <property type="entry name" value="TAO_STE20_kinase"/>
</dbReference>
<dbReference type="InterPro" id="IPR000719">
    <property type="entry name" value="Prot_kinase_dom"/>
</dbReference>
<dbReference type="EMBL" id="UYJE01009999">
    <property type="protein sequence ID" value="VDI78774.1"/>
    <property type="molecule type" value="Genomic_DNA"/>
</dbReference>
<keyword evidence="6" id="KW-0067">ATP-binding</keyword>
<evidence type="ECO:0000256" key="6">
    <source>
        <dbReference type="ARBA" id="ARBA00022840"/>
    </source>
</evidence>
<comment type="caution">
    <text evidence="12">The sequence shown here is derived from an EMBL/GenBank/DDBJ whole genome shotgun (WGS) entry which is preliminary data.</text>
</comment>
<evidence type="ECO:0000256" key="5">
    <source>
        <dbReference type="ARBA" id="ARBA00022777"/>
    </source>
</evidence>
<evidence type="ECO:0000256" key="9">
    <source>
        <dbReference type="SAM" id="Coils"/>
    </source>
</evidence>
<feature type="region of interest" description="Disordered" evidence="10">
    <location>
        <begin position="664"/>
        <end position="697"/>
    </location>
</feature>
<dbReference type="GO" id="GO:0005524">
    <property type="term" value="F:ATP binding"/>
    <property type="evidence" value="ECO:0007669"/>
    <property type="project" value="UniProtKB-KW"/>
</dbReference>
<protein>
    <recommendedName>
        <fullName evidence="1">non-specific serine/threonine protein kinase</fullName>
        <ecNumber evidence="1">2.7.11.1</ecNumber>
    </recommendedName>
</protein>
<dbReference type="PANTHER" id="PTHR47167:SF4">
    <property type="entry name" value="SERINE_THREONINE-PROTEIN KINASE TAO"/>
    <property type="match status" value="1"/>
</dbReference>
<feature type="coiled-coil region" evidence="9">
    <location>
        <begin position="572"/>
        <end position="634"/>
    </location>
</feature>
<dbReference type="SUPFAM" id="SSF56112">
    <property type="entry name" value="Protein kinase-like (PK-like)"/>
    <property type="match status" value="1"/>
</dbReference>
<reference evidence="12" key="1">
    <citation type="submission" date="2018-11" db="EMBL/GenBank/DDBJ databases">
        <authorList>
            <person name="Alioto T."/>
            <person name="Alioto T."/>
        </authorList>
    </citation>
    <scope>NUCLEOTIDE SEQUENCE</scope>
</reference>
<evidence type="ECO:0000256" key="10">
    <source>
        <dbReference type="SAM" id="MobiDB-lite"/>
    </source>
</evidence>
<feature type="compositionally biased region" description="Acidic residues" evidence="10">
    <location>
        <begin position="322"/>
        <end position="332"/>
    </location>
</feature>
<keyword evidence="5 12" id="KW-0418">Kinase</keyword>
<dbReference type="PROSITE" id="PS50011">
    <property type="entry name" value="PROTEIN_KINASE_DOM"/>
    <property type="match status" value="1"/>
</dbReference>
<dbReference type="Gene3D" id="1.10.510.10">
    <property type="entry name" value="Transferase(Phosphotransferase) domain 1"/>
    <property type="match status" value="1"/>
</dbReference>
<keyword evidence="13" id="KW-1185">Reference proteome</keyword>
<evidence type="ECO:0000256" key="7">
    <source>
        <dbReference type="ARBA" id="ARBA00047899"/>
    </source>
</evidence>
<feature type="coiled-coil region" evidence="9">
    <location>
        <begin position="771"/>
        <end position="801"/>
    </location>
</feature>
<evidence type="ECO:0000313" key="12">
    <source>
        <dbReference type="EMBL" id="VDI78774.1"/>
    </source>
</evidence>
<sequence length="914" mass="106248">NLLLLKVVKGTNQDVIKPLGRDSNDNLSAYQRDTRRLSPNRTVFVAKLISIVEENWKWQDIIKEVKFLRQVKHENTIDYKGCFLKEHTAWMVMEYCLGSASDIIEVHKKPLKEDEIGEICHQCLKGLEYLHSFGKIHRDVKAGNILLTENGTVKLADFGSASIVCPANSFVGTPYWMAPEVILAMDEGQYEGNADIWSLGITCIELAERKPPLFNMNAMSALYHIAQNDPPTLAGGDWSDEFRQFVDSCLSKSPCDRPSASILIKGPFIDKTRPPNVILDLILRTKDAVRELDNLQYRRMKKILMVDVIDGENGPNGRSDVTEDDSSQDGDNVDSSKSSSIASQQSSHSISMSSKSSSQNSIHSATNDDLVGFSSFSRERSFQSTAGRPKDWSNPRTSIAEHAHTNKSSNASNRSLEPGANNFATIRTTSIVTKQIKDHEVSNELREQFAGYKRLRKQHQKQLLSLKDKYKQEMEEHKQRLDKEYDNLKQQFSMELERLKKKQQQDLDKRQKTNQAMEKKLIRQISATQDTERKTFGAMQKKEYKLNKEQMKREIDSGTPKKEREDTLKLHKDRLMSRQKEAETRLEKQHKDSIEFEIRKFRRRKVVQYHTLEKDQIQEELTKLQEQQEKEHSMLLRHHESTQELEYKQLLAIQNLRDEHLRKQHITERENQKEYNSREESNLRKKHLMEHKQQPRSLKQKEVLIRKQFHEAVQTQRKQYRALKDHIVQNTPKNEQKAVVKKLKEEQVRKLNILGEQYEASIAEMLQQQNMRLDDAQLTEAQELKQRLQQELELLMAYQSKIKMQMEAQHHRERKQLEERVSLRRALLEQKMDDDRTKLSSAKTEMVKALNERQVKEIEEFDEETISLGMNAMEVLEASTMAQNYDDDVSLRGSMISLTPSNSSSSFTSTSYRD</sequence>